<reference evidence="1" key="1">
    <citation type="submission" date="2014-09" db="EMBL/GenBank/DDBJ databases">
        <authorList>
            <person name="Magalhaes I.L.F."/>
            <person name="Oliveira U."/>
            <person name="Santos F.R."/>
            <person name="Vidigal T.H.D.A."/>
            <person name="Brescovit A.D."/>
            <person name="Santos A.J."/>
        </authorList>
    </citation>
    <scope>NUCLEOTIDE SEQUENCE</scope>
    <source>
        <tissue evidence="1">Shoot tissue taken approximately 20 cm above the soil surface</tissue>
    </source>
</reference>
<name>A0A0A9BI87_ARUDO</name>
<reference evidence="1" key="2">
    <citation type="journal article" date="2015" name="Data Brief">
        <title>Shoot transcriptome of the giant reed, Arundo donax.</title>
        <authorList>
            <person name="Barrero R.A."/>
            <person name="Guerrero F.D."/>
            <person name="Moolhuijzen P."/>
            <person name="Goolsby J.A."/>
            <person name="Tidwell J."/>
            <person name="Bellgard S.E."/>
            <person name="Bellgard M.I."/>
        </authorList>
    </citation>
    <scope>NUCLEOTIDE SEQUENCE</scope>
    <source>
        <tissue evidence="1">Shoot tissue taken approximately 20 cm above the soil surface</tissue>
    </source>
</reference>
<dbReference type="EMBL" id="GBRH01234236">
    <property type="protein sequence ID" value="JAD63659.1"/>
    <property type="molecule type" value="Transcribed_RNA"/>
</dbReference>
<organism evidence="1">
    <name type="scientific">Arundo donax</name>
    <name type="common">Giant reed</name>
    <name type="synonym">Donax arundinaceus</name>
    <dbReference type="NCBI Taxonomy" id="35708"/>
    <lineage>
        <taxon>Eukaryota</taxon>
        <taxon>Viridiplantae</taxon>
        <taxon>Streptophyta</taxon>
        <taxon>Embryophyta</taxon>
        <taxon>Tracheophyta</taxon>
        <taxon>Spermatophyta</taxon>
        <taxon>Magnoliopsida</taxon>
        <taxon>Liliopsida</taxon>
        <taxon>Poales</taxon>
        <taxon>Poaceae</taxon>
        <taxon>PACMAD clade</taxon>
        <taxon>Arundinoideae</taxon>
        <taxon>Arundineae</taxon>
        <taxon>Arundo</taxon>
    </lineage>
</organism>
<proteinExistence type="predicted"/>
<protein>
    <submittedName>
        <fullName evidence="1">Uncharacterized protein</fullName>
    </submittedName>
</protein>
<accession>A0A0A9BI87</accession>
<evidence type="ECO:0000313" key="1">
    <source>
        <dbReference type="EMBL" id="JAD63659.1"/>
    </source>
</evidence>
<dbReference type="AlphaFoldDB" id="A0A0A9BI87"/>
<sequence length="35" mass="3991">MSSPDYNRIAILVVGSLRILTVIWSEFKLDSIYCS</sequence>